<dbReference type="SMART" id="SM00478">
    <property type="entry name" value="ENDO3c"/>
    <property type="match status" value="1"/>
</dbReference>
<evidence type="ECO:0000256" key="4">
    <source>
        <dbReference type="ARBA" id="ARBA00023014"/>
    </source>
</evidence>
<dbReference type="InterPro" id="IPR023170">
    <property type="entry name" value="HhH_base_excis_C"/>
</dbReference>
<evidence type="ECO:0000313" key="7">
    <source>
        <dbReference type="Proteomes" id="UP000189670"/>
    </source>
</evidence>
<name>A0A1V1PG59_9BACT</name>
<sequence length="173" mass="20093">MTQNTSWQNVIKALINLYQLDSLRPRTIEKMPMDDLGQAIRPAGYFNQKAKKIKAFTAFYLQLNGKVPTRDQLLNVWGIGPETADSILLYAYKVASFVIDAYTRRIFVNIGLIQDHLKYHDIKKQFENNLKKDIFIYQEYHALMVTHAKAYYSKKDLYAKDPLLTSAKVNLIK</sequence>
<evidence type="ECO:0000256" key="2">
    <source>
        <dbReference type="ARBA" id="ARBA00022723"/>
    </source>
</evidence>
<evidence type="ECO:0000313" key="6">
    <source>
        <dbReference type="EMBL" id="ETR73881.1"/>
    </source>
</evidence>
<dbReference type="InterPro" id="IPR003265">
    <property type="entry name" value="HhH-GPD_domain"/>
</dbReference>
<keyword evidence="6" id="KW-0255">Endonuclease</keyword>
<keyword evidence="2" id="KW-0479">Metal-binding</keyword>
<dbReference type="GO" id="GO:0004519">
    <property type="term" value="F:endonuclease activity"/>
    <property type="evidence" value="ECO:0007669"/>
    <property type="project" value="UniProtKB-KW"/>
</dbReference>
<dbReference type="GO" id="GO:0051539">
    <property type="term" value="F:4 iron, 4 sulfur cluster binding"/>
    <property type="evidence" value="ECO:0007669"/>
    <property type="project" value="UniProtKB-KW"/>
</dbReference>
<dbReference type="Pfam" id="PF00730">
    <property type="entry name" value="HhH-GPD"/>
    <property type="match status" value="1"/>
</dbReference>
<dbReference type="PANTHER" id="PTHR10359">
    <property type="entry name" value="A/G-SPECIFIC ADENINE GLYCOSYLASE/ENDONUCLEASE III"/>
    <property type="match status" value="1"/>
</dbReference>
<evidence type="ECO:0000256" key="3">
    <source>
        <dbReference type="ARBA" id="ARBA00023004"/>
    </source>
</evidence>
<gene>
    <name evidence="6" type="ORF">OMM_00632</name>
</gene>
<protein>
    <submittedName>
        <fullName evidence="6">Endonuclease III related protein</fullName>
    </submittedName>
</protein>
<dbReference type="EMBL" id="ATBP01000034">
    <property type="protein sequence ID" value="ETR73881.1"/>
    <property type="molecule type" value="Genomic_DNA"/>
</dbReference>
<keyword evidence="6" id="KW-0540">Nuclease</keyword>
<organism evidence="6 7">
    <name type="scientific">Candidatus Magnetoglobus multicellularis str. Araruama</name>
    <dbReference type="NCBI Taxonomy" id="890399"/>
    <lineage>
        <taxon>Bacteria</taxon>
        <taxon>Pseudomonadati</taxon>
        <taxon>Thermodesulfobacteriota</taxon>
        <taxon>Desulfobacteria</taxon>
        <taxon>Desulfobacterales</taxon>
        <taxon>Desulfobacteraceae</taxon>
        <taxon>Candidatus Magnetoglobus</taxon>
    </lineage>
</organism>
<dbReference type="InterPro" id="IPR011257">
    <property type="entry name" value="DNA_glycosylase"/>
</dbReference>
<dbReference type="PANTHER" id="PTHR10359:SF19">
    <property type="entry name" value="DNA REPAIR GLYCOSYLASE MJ1434-RELATED"/>
    <property type="match status" value="1"/>
</dbReference>
<dbReference type="AlphaFoldDB" id="A0A1V1PG59"/>
<dbReference type="Gene3D" id="1.10.340.30">
    <property type="entry name" value="Hypothetical protein, domain 2"/>
    <property type="match status" value="1"/>
</dbReference>
<evidence type="ECO:0000259" key="5">
    <source>
        <dbReference type="SMART" id="SM00478"/>
    </source>
</evidence>
<dbReference type="CDD" id="cd00056">
    <property type="entry name" value="ENDO3c"/>
    <property type="match status" value="1"/>
</dbReference>
<dbReference type="SUPFAM" id="SSF48150">
    <property type="entry name" value="DNA-glycosylase"/>
    <property type="match status" value="1"/>
</dbReference>
<accession>A0A1V1PG59</accession>
<keyword evidence="6" id="KW-0378">Hydrolase</keyword>
<keyword evidence="1" id="KW-0004">4Fe-4S</keyword>
<proteinExistence type="predicted"/>
<dbReference type="GO" id="GO:0046872">
    <property type="term" value="F:metal ion binding"/>
    <property type="evidence" value="ECO:0007669"/>
    <property type="project" value="UniProtKB-KW"/>
</dbReference>
<dbReference type="Proteomes" id="UP000189670">
    <property type="component" value="Unassembled WGS sequence"/>
</dbReference>
<keyword evidence="4" id="KW-0411">Iron-sulfur</keyword>
<dbReference type="PIRSF" id="PIRSF001435">
    <property type="entry name" value="Nth"/>
    <property type="match status" value="1"/>
</dbReference>
<comment type="caution">
    <text evidence="6">The sequence shown here is derived from an EMBL/GenBank/DDBJ whole genome shotgun (WGS) entry which is preliminary data.</text>
</comment>
<feature type="domain" description="HhH-GPD" evidence="5">
    <location>
        <begin position="1"/>
        <end position="150"/>
    </location>
</feature>
<reference evidence="7" key="1">
    <citation type="submission" date="2012-11" db="EMBL/GenBank/DDBJ databases">
        <authorList>
            <person name="Lucero-Rivera Y.E."/>
            <person name="Tovar-Ramirez D."/>
        </authorList>
    </citation>
    <scope>NUCLEOTIDE SEQUENCE [LARGE SCALE GENOMIC DNA]</scope>
    <source>
        <strain evidence="7">Araruama</strain>
    </source>
</reference>
<dbReference type="GO" id="GO:0006284">
    <property type="term" value="P:base-excision repair"/>
    <property type="evidence" value="ECO:0007669"/>
    <property type="project" value="InterPro"/>
</dbReference>
<evidence type="ECO:0000256" key="1">
    <source>
        <dbReference type="ARBA" id="ARBA00022485"/>
    </source>
</evidence>
<keyword evidence="3" id="KW-0408">Iron</keyword>
<dbReference type="Gene3D" id="1.10.1670.10">
    <property type="entry name" value="Helix-hairpin-Helix base-excision DNA repair enzymes (C-terminal)"/>
    <property type="match status" value="1"/>
</dbReference>